<dbReference type="SUPFAM" id="SSF52833">
    <property type="entry name" value="Thioredoxin-like"/>
    <property type="match status" value="4"/>
</dbReference>
<dbReference type="CDD" id="cd02947">
    <property type="entry name" value="TRX_family"/>
    <property type="match status" value="1"/>
</dbReference>
<dbReference type="GO" id="GO:0003756">
    <property type="term" value="F:protein disulfide isomerase activity"/>
    <property type="evidence" value="ECO:0007669"/>
    <property type="project" value="TreeGrafter"/>
</dbReference>
<sequence length="496" mass="58468">MKLIIFFSVTTFIGIFIILFSISRIEYIPILSGTPKQNSPFVKAVNRGSFYETISKDKIALVKFYAPWCGFCKRLDPIFAEAAEQLKDEEISFVEVDATREFILSRKYQINSYPKIKVFKNGEFYEDYNGARTVRSITAYAKRLLIQKFPEINSLEKLQSFINDFDKVVIFFLNEKTENNPNLDFEKITEKFPEIQFALVKNEKIAEKYNVSQFPTMIFFRNEDLEQFNFHDLKTEAFLEFLENHQKLQFQQIETRLGFYFQEDKSFFILFLNEETKKNSLPILKELSKSSPNISFFWIDNKTLPIESIRFGVYSFPCAVFISSKNELNHKKFFRLDLENEPISVTKLNEFISDCLGGKLLFAQKSEPIPSTQGTVLTVVFKNWKEIIENPEKITVLYVYSQFSKEDLKFLSKFENFAEEFKHFQNIQFAKIEGFANTLGILDQNLDYPNILIFNEEDKTIYKKFEEKWDQEKAIKFLQEFFVLNPPLKTTNPKEL</sequence>
<name>A0A9Q0LQG9_ANAIG</name>
<gene>
    <name evidence="3" type="ORF">M0811_00423</name>
</gene>
<feature type="domain" description="Thioredoxin" evidence="2">
    <location>
        <begin position="30"/>
        <end position="146"/>
    </location>
</feature>
<dbReference type="GO" id="GO:0005783">
    <property type="term" value="C:endoplasmic reticulum"/>
    <property type="evidence" value="ECO:0007669"/>
    <property type="project" value="TreeGrafter"/>
</dbReference>
<comment type="caution">
    <text evidence="3">The sequence shown here is derived from an EMBL/GenBank/DDBJ whole genome shotgun (WGS) entry which is preliminary data.</text>
</comment>
<dbReference type="PANTHER" id="PTHR18929:SF240">
    <property type="entry name" value="PROTEIN DISULFIDE-ISOMERASE"/>
    <property type="match status" value="1"/>
</dbReference>
<protein>
    <submittedName>
        <fullName evidence="3">Protein disulfide isomerase</fullName>
    </submittedName>
</protein>
<dbReference type="OMA" id="REDYVWS"/>
<organism evidence="3 4">
    <name type="scientific">Anaeramoeba ignava</name>
    <name type="common">Anaerobic marine amoeba</name>
    <dbReference type="NCBI Taxonomy" id="1746090"/>
    <lineage>
        <taxon>Eukaryota</taxon>
        <taxon>Metamonada</taxon>
        <taxon>Anaeramoebidae</taxon>
        <taxon>Anaeramoeba</taxon>
    </lineage>
</organism>
<dbReference type="GO" id="GO:0034976">
    <property type="term" value="P:response to endoplasmic reticulum stress"/>
    <property type="evidence" value="ECO:0007669"/>
    <property type="project" value="TreeGrafter"/>
</dbReference>
<accession>A0A9Q0LQG9</accession>
<dbReference type="Pfam" id="PF00085">
    <property type="entry name" value="Thioredoxin"/>
    <property type="match status" value="1"/>
</dbReference>
<proteinExistence type="inferred from homology"/>
<dbReference type="EMBL" id="JAPDFW010000059">
    <property type="protein sequence ID" value="KAJ5077103.1"/>
    <property type="molecule type" value="Genomic_DNA"/>
</dbReference>
<dbReference type="CDD" id="cd02961">
    <property type="entry name" value="PDI_a_family"/>
    <property type="match status" value="1"/>
</dbReference>
<comment type="similarity">
    <text evidence="1">Belongs to the protein disulfide isomerase family.</text>
</comment>
<evidence type="ECO:0000259" key="2">
    <source>
        <dbReference type="PROSITE" id="PS51352"/>
    </source>
</evidence>
<dbReference type="AlphaFoldDB" id="A0A9Q0LQG9"/>
<keyword evidence="3" id="KW-0413">Isomerase</keyword>
<reference evidence="3" key="1">
    <citation type="submission" date="2022-10" db="EMBL/GenBank/DDBJ databases">
        <title>Novel sulphate-reducing endosymbionts in the free-living metamonad Anaeramoeba.</title>
        <authorList>
            <person name="Jerlstrom-Hultqvist J."/>
            <person name="Cepicka I."/>
            <person name="Gallot-Lavallee L."/>
            <person name="Salas-Leiva D."/>
            <person name="Curtis B.A."/>
            <person name="Zahonova K."/>
            <person name="Pipaliya S."/>
            <person name="Dacks J."/>
            <person name="Roger A.J."/>
        </authorList>
    </citation>
    <scope>NUCLEOTIDE SEQUENCE</scope>
    <source>
        <strain evidence="3">BMAN</strain>
    </source>
</reference>
<dbReference type="Gene3D" id="3.40.30.10">
    <property type="entry name" value="Glutaredoxin"/>
    <property type="match status" value="4"/>
</dbReference>
<keyword evidence="4" id="KW-1185">Reference proteome</keyword>
<dbReference type="Proteomes" id="UP001149090">
    <property type="component" value="Unassembled WGS sequence"/>
</dbReference>
<evidence type="ECO:0000313" key="4">
    <source>
        <dbReference type="Proteomes" id="UP001149090"/>
    </source>
</evidence>
<dbReference type="Pfam" id="PF13848">
    <property type="entry name" value="Thioredoxin_6"/>
    <property type="match status" value="1"/>
</dbReference>
<dbReference type="InterPro" id="IPR036249">
    <property type="entry name" value="Thioredoxin-like_sf"/>
</dbReference>
<dbReference type="PRINTS" id="PR00421">
    <property type="entry name" value="THIOREDOXIN"/>
</dbReference>
<dbReference type="PROSITE" id="PS51352">
    <property type="entry name" value="THIOREDOXIN_2"/>
    <property type="match status" value="1"/>
</dbReference>
<dbReference type="GO" id="GO:0006457">
    <property type="term" value="P:protein folding"/>
    <property type="evidence" value="ECO:0007669"/>
    <property type="project" value="TreeGrafter"/>
</dbReference>
<dbReference type="OrthoDB" id="427280at2759"/>
<evidence type="ECO:0000256" key="1">
    <source>
        <dbReference type="ARBA" id="ARBA00006347"/>
    </source>
</evidence>
<evidence type="ECO:0000313" key="3">
    <source>
        <dbReference type="EMBL" id="KAJ5077103.1"/>
    </source>
</evidence>
<dbReference type="InterPro" id="IPR013766">
    <property type="entry name" value="Thioredoxin_domain"/>
</dbReference>
<dbReference type="PANTHER" id="PTHR18929">
    <property type="entry name" value="PROTEIN DISULFIDE ISOMERASE"/>
    <property type="match status" value="1"/>
</dbReference>